<keyword evidence="6" id="KW-1133">Transmembrane helix</keyword>
<comment type="similarity">
    <text evidence="2 9">Belongs to the mitochondrial carrier (TC 2.A.29) family.</text>
</comment>
<keyword evidence="7 8" id="KW-0472">Membrane</keyword>
<dbReference type="PANTHER" id="PTHR45683">
    <property type="entry name" value="MITOCHONDRIAL NICOTINAMIDE ADENINE DINUCLEOTIDE TRANSPORTER 1-RELATED-RELATED"/>
    <property type="match status" value="1"/>
</dbReference>
<evidence type="ECO:0000256" key="1">
    <source>
        <dbReference type="ARBA" id="ARBA00004141"/>
    </source>
</evidence>
<keyword evidence="5" id="KW-0677">Repeat</keyword>
<comment type="subcellular location">
    <subcellularLocation>
        <location evidence="1">Membrane</location>
        <topology evidence="1">Multi-pass membrane protein</topology>
    </subcellularLocation>
</comment>
<evidence type="ECO:0000256" key="6">
    <source>
        <dbReference type="ARBA" id="ARBA00022989"/>
    </source>
</evidence>
<dbReference type="EMBL" id="LSRQ01000721">
    <property type="protein sequence ID" value="OAY81162.1"/>
    <property type="molecule type" value="Genomic_DNA"/>
</dbReference>
<comment type="caution">
    <text evidence="10">The sequence shown here is derived from an EMBL/GenBank/DDBJ whole genome shotgun (WGS) entry which is preliminary data.</text>
</comment>
<dbReference type="GO" id="GO:0006862">
    <property type="term" value="P:nucleotide transport"/>
    <property type="evidence" value="ECO:0007669"/>
    <property type="project" value="InterPro"/>
</dbReference>
<dbReference type="InterPro" id="IPR018108">
    <property type="entry name" value="MCP_transmembrane"/>
</dbReference>
<evidence type="ECO:0000313" key="10">
    <source>
        <dbReference type="EMBL" id="OAY81162.1"/>
    </source>
</evidence>
<reference evidence="10 11" key="1">
    <citation type="journal article" date="2016" name="DNA Res.">
        <title>The draft genome of MD-2 pineapple using hybrid error correction of long reads.</title>
        <authorList>
            <person name="Redwan R.M."/>
            <person name="Saidin A."/>
            <person name="Kumar S.V."/>
        </authorList>
    </citation>
    <scope>NUCLEOTIDE SEQUENCE [LARGE SCALE GENOMIC DNA]</scope>
    <source>
        <strain evidence="11">cv. MD2</strain>
        <tissue evidence="10">Leaf</tissue>
    </source>
</reference>
<evidence type="ECO:0000256" key="5">
    <source>
        <dbReference type="ARBA" id="ARBA00022737"/>
    </source>
</evidence>
<dbReference type="STRING" id="4615.A0A199VV97"/>
<evidence type="ECO:0000256" key="9">
    <source>
        <dbReference type="RuleBase" id="RU000488"/>
    </source>
</evidence>
<name>A0A199VV97_ANACO</name>
<feature type="repeat" description="Solcar" evidence="8">
    <location>
        <begin position="15"/>
        <end position="87"/>
    </location>
</feature>
<dbReference type="InterPro" id="IPR023395">
    <property type="entry name" value="MCP_dom_sf"/>
</dbReference>
<proteinExistence type="inferred from homology"/>
<sequence length="206" mass="22759">MEKYGEGDVEGGEDVQCLGRGKGGMCVSTHTQGMRHDVVPYRSMLSALRRIAQEEGIRGLYSGLLPSLAGVSHVAIQFPAYEKLKYHLAKRVGLRSSKYLSDNTTVDKLSPGRVAVASSLSKIIASTATYPHEVIRSRLQEQGHARNTTDRYTGVFDCVKKIFKNEGIAGFYRGCATNLLRTTPTAVITFTSYEMIKRFLHQVLPT</sequence>
<dbReference type="Pfam" id="PF00153">
    <property type="entry name" value="Mito_carr"/>
    <property type="match status" value="2"/>
</dbReference>
<dbReference type="GO" id="GO:0055085">
    <property type="term" value="P:transmembrane transport"/>
    <property type="evidence" value="ECO:0007669"/>
    <property type="project" value="InterPro"/>
</dbReference>
<evidence type="ECO:0000256" key="7">
    <source>
        <dbReference type="ARBA" id="ARBA00023136"/>
    </source>
</evidence>
<evidence type="ECO:0000256" key="3">
    <source>
        <dbReference type="ARBA" id="ARBA00022448"/>
    </source>
</evidence>
<organism evidence="10 11">
    <name type="scientific">Ananas comosus</name>
    <name type="common">Pineapple</name>
    <name type="synonym">Ananas ananas</name>
    <dbReference type="NCBI Taxonomy" id="4615"/>
    <lineage>
        <taxon>Eukaryota</taxon>
        <taxon>Viridiplantae</taxon>
        <taxon>Streptophyta</taxon>
        <taxon>Embryophyta</taxon>
        <taxon>Tracheophyta</taxon>
        <taxon>Spermatophyta</taxon>
        <taxon>Magnoliopsida</taxon>
        <taxon>Liliopsida</taxon>
        <taxon>Poales</taxon>
        <taxon>Bromeliaceae</taxon>
        <taxon>Bromelioideae</taxon>
        <taxon>Ananas</taxon>
    </lineage>
</organism>
<evidence type="ECO:0000256" key="2">
    <source>
        <dbReference type="ARBA" id="ARBA00006375"/>
    </source>
</evidence>
<evidence type="ECO:0000256" key="8">
    <source>
        <dbReference type="PROSITE-ProRule" id="PRU00282"/>
    </source>
</evidence>
<dbReference type="SUPFAM" id="SSF103506">
    <property type="entry name" value="Mitochondrial carrier"/>
    <property type="match status" value="1"/>
</dbReference>
<dbReference type="InterPro" id="IPR044712">
    <property type="entry name" value="SLC25A32-like"/>
</dbReference>
<dbReference type="Gene3D" id="1.50.40.10">
    <property type="entry name" value="Mitochondrial carrier domain"/>
    <property type="match status" value="1"/>
</dbReference>
<evidence type="ECO:0000313" key="11">
    <source>
        <dbReference type="Proteomes" id="UP000092600"/>
    </source>
</evidence>
<dbReference type="Proteomes" id="UP000092600">
    <property type="component" value="Unassembled WGS sequence"/>
</dbReference>
<feature type="repeat" description="Solcar" evidence="8">
    <location>
        <begin position="109"/>
        <end position="199"/>
    </location>
</feature>
<dbReference type="AlphaFoldDB" id="A0A199VV97"/>
<dbReference type="GO" id="GO:0016020">
    <property type="term" value="C:membrane"/>
    <property type="evidence" value="ECO:0007669"/>
    <property type="project" value="UniProtKB-SubCell"/>
</dbReference>
<keyword evidence="4 8" id="KW-0812">Transmembrane</keyword>
<evidence type="ECO:0000256" key="4">
    <source>
        <dbReference type="ARBA" id="ARBA00022692"/>
    </source>
</evidence>
<dbReference type="PROSITE" id="PS50920">
    <property type="entry name" value="SOLCAR"/>
    <property type="match status" value="2"/>
</dbReference>
<gene>
    <name evidence="10" type="ORF">ACMD2_18993</name>
</gene>
<protein>
    <submittedName>
        <fullName evidence="10">Nicotinamide adenine dinucleotide transporter 2, mitochondrial</fullName>
    </submittedName>
</protein>
<keyword evidence="3 9" id="KW-0813">Transport</keyword>
<accession>A0A199VV97</accession>